<evidence type="ECO:0000313" key="4">
    <source>
        <dbReference type="Proteomes" id="UP000021175"/>
    </source>
</evidence>
<reference evidence="2 4" key="1">
    <citation type="submission" date="2014-02" db="EMBL/GenBank/DDBJ databases">
        <authorList>
            <person name="Sears C."/>
            <person name="Carroll K."/>
            <person name="Sack B.R."/>
            <person name="Qadri F."/>
            <person name="Myers L.L."/>
            <person name="Chung G.-T."/>
            <person name="Escheverria P."/>
            <person name="Fraser C.M."/>
            <person name="Sadzewicz L."/>
            <person name="Shefchek K.A."/>
            <person name="Tallon L."/>
            <person name="Das S.P."/>
            <person name="Daugherty S."/>
            <person name="Mongodin E.F."/>
        </authorList>
    </citation>
    <scope>NUCLEOTIDE SEQUENCE [LARGE SCALE GENOMIC DNA]</scope>
    <source>
        <strain evidence="2 4">3783N1-6</strain>
    </source>
</reference>
<organism evidence="2 4">
    <name type="scientific">Bacteroides fragilis str. 3783N1-6</name>
    <dbReference type="NCBI Taxonomy" id="1339310"/>
    <lineage>
        <taxon>Bacteria</taxon>
        <taxon>Pseudomonadati</taxon>
        <taxon>Bacteroidota</taxon>
        <taxon>Bacteroidia</taxon>
        <taxon>Bacteroidales</taxon>
        <taxon>Bacteroidaceae</taxon>
        <taxon>Bacteroides</taxon>
    </lineage>
</organism>
<proteinExistence type="predicted"/>
<dbReference type="EMBL" id="JGEU01000008">
    <property type="protein sequence ID" value="EYB12199.1"/>
    <property type="molecule type" value="Genomic_DNA"/>
</dbReference>
<comment type="caution">
    <text evidence="2">The sequence shown here is derived from an EMBL/GenBank/DDBJ whole genome shotgun (WGS) entry which is preliminary data.</text>
</comment>
<dbReference type="EMBL" id="JGEU01000003">
    <property type="protein sequence ID" value="EYB12216.1"/>
    <property type="molecule type" value="Genomic_DNA"/>
</dbReference>
<dbReference type="AlphaFoldDB" id="A0AB73ATJ4"/>
<evidence type="ECO:0008006" key="5">
    <source>
        <dbReference type="Google" id="ProtNLM"/>
    </source>
</evidence>
<evidence type="ECO:0000313" key="3">
    <source>
        <dbReference type="EMBL" id="EYB12216.1"/>
    </source>
</evidence>
<dbReference type="Proteomes" id="UP000021175">
    <property type="component" value="Unassembled WGS sequence"/>
</dbReference>
<evidence type="ECO:0000313" key="2">
    <source>
        <dbReference type="EMBL" id="EYB12206.1"/>
    </source>
</evidence>
<dbReference type="RefSeq" id="WP_032591840.1">
    <property type="nucleotide sequence ID" value="NZ_JGEU01000003.1"/>
</dbReference>
<dbReference type="EMBL" id="JGEU01000006">
    <property type="protein sequence ID" value="EYB12206.1"/>
    <property type="molecule type" value="Genomic_DNA"/>
</dbReference>
<protein>
    <recommendedName>
        <fullName evidence="5">Immunity protein 63 domain-containing protein</fullName>
    </recommendedName>
</protein>
<evidence type="ECO:0000313" key="1">
    <source>
        <dbReference type="EMBL" id="EYB12199.1"/>
    </source>
</evidence>
<accession>A0AB73ATJ4</accession>
<gene>
    <name evidence="3" type="ORF">M119_4631</name>
    <name evidence="2" type="ORF">M119_4642</name>
    <name evidence="1" type="ORF">M119_4649</name>
</gene>
<sequence length="154" mass="18627">MLSIDNVYIKLFDKAIKRNEIFEFLIGKGEYEIRCQHAEMPTDTVDVSYTIIDYLTYYPSFDISQLIQGFIKLSEDEKWCWLIVYYMIDFKENGKYDIPYNKLYHNLTKHKESLKNNYNWISSNENYEKSIWQIIVELNTYSQEKEKLDLPNLE</sequence>
<name>A0AB73ATJ4_BACFG</name>